<organism evidence="3 4">
    <name type="scientific">Tabrizicola soli</name>
    <dbReference type="NCBI Taxonomy" id="2185115"/>
    <lineage>
        <taxon>Bacteria</taxon>
        <taxon>Pseudomonadati</taxon>
        <taxon>Pseudomonadota</taxon>
        <taxon>Alphaproteobacteria</taxon>
        <taxon>Rhodobacterales</taxon>
        <taxon>Paracoccaceae</taxon>
        <taxon>Tabrizicola</taxon>
    </lineage>
</organism>
<evidence type="ECO:0000256" key="1">
    <source>
        <dbReference type="SAM" id="SignalP"/>
    </source>
</evidence>
<keyword evidence="4" id="KW-1185">Reference proteome</keyword>
<feature type="domain" description="EF-hand" evidence="2">
    <location>
        <begin position="114"/>
        <end position="131"/>
    </location>
</feature>
<gene>
    <name evidence="3" type="ORF">ACFOD6_17260</name>
</gene>
<dbReference type="Pfam" id="PF13202">
    <property type="entry name" value="EF-hand_5"/>
    <property type="match status" value="1"/>
</dbReference>
<keyword evidence="1" id="KW-0732">Signal</keyword>
<dbReference type="EMBL" id="JBHRSM010000026">
    <property type="protein sequence ID" value="MFC3087800.1"/>
    <property type="molecule type" value="Genomic_DNA"/>
</dbReference>
<protein>
    <recommendedName>
        <fullName evidence="2">EF-hand domain-containing protein</fullName>
    </recommendedName>
</protein>
<evidence type="ECO:0000259" key="2">
    <source>
        <dbReference type="Pfam" id="PF13202"/>
    </source>
</evidence>
<comment type="caution">
    <text evidence="3">The sequence shown here is derived from an EMBL/GenBank/DDBJ whole genome shotgun (WGS) entry which is preliminary data.</text>
</comment>
<accession>A0ABV7DYD3</accession>
<dbReference type="InterPro" id="IPR011992">
    <property type="entry name" value="EF-hand-dom_pair"/>
</dbReference>
<evidence type="ECO:0000313" key="3">
    <source>
        <dbReference type="EMBL" id="MFC3087800.1"/>
    </source>
</evidence>
<feature type="signal peptide" evidence="1">
    <location>
        <begin position="1"/>
        <end position="21"/>
    </location>
</feature>
<dbReference type="InterPro" id="IPR018247">
    <property type="entry name" value="EF_Hand_1_Ca_BS"/>
</dbReference>
<dbReference type="SUPFAM" id="SSF47473">
    <property type="entry name" value="EF-hand"/>
    <property type="match status" value="1"/>
</dbReference>
<dbReference type="Proteomes" id="UP001595445">
    <property type="component" value="Unassembled WGS sequence"/>
</dbReference>
<evidence type="ECO:0000313" key="4">
    <source>
        <dbReference type="Proteomes" id="UP001595445"/>
    </source>
</evidence>
<dbReference type="PROSITE" id="PS00018">
    <property type="entry name" value="EF_HAND_1"/>
    <property type="match status" value="2"/>
</dbReference>
<dbReference type="InterPro" id="IPR002048">
    <property type="entry name" value="EF_hand_dom"/>
</dbReference>
<name>A0ABV7DYD3_9RHOB</name>
<feature type="chain" id="PRO_5045809089" description="EF-hand domain-containing protein" evidence="1">
    <location>
        <begin position="22"/>
        <end position="181"/>
    </location>
</feature>
<reference evidence="4" key="1">
    <citation type="journal article" date="2019" name="Int. J. Syst. Evol. Microbiol.">
        <title>The Global Catalogue of Microorganisms (GCM) 10K type strain sequencing project: providing services to taxonomists for standard genome sequencing and annotation.</title>
        <authorList>
            <consortium name="The Broad Institute Genomics Platform"/>
            <consortium name="The Broad Institute Genome Sequencing Center for Infectious Disease"/>
            <person name="Wu L."/>
            <person name="Ma J."/>
        </authorList>
    </citation>
    <scope>NUCLEOTIDE SEQUENCE [LARGE SCALE GENOMIC DNA]</scope>
    <source>
        <strain evidence="4">KCTC 62102</strain>
    </source>
</reference>
<proteinExistence type="predicted"/>
<dbReference type="Gene3D" id="1.10.238.10">
    <property type="entry name" value="EF-hand"/>
    <property type="match status" value="1"/>
</dbReference>
<sequence>MVRIMAALALAMLFAAQGAFAEDGGDPLAEAMERNPERLAARLVDLVAGFGGPAGLTAAGIEEHIALERAAARASALRRLWAMDLDGDGTVLRAELSVSQRAASARARGRMERQFAAADLNRDGTLDGAEMAAEGQAAALAALDEGEAALLRASLRLDGDGDGALTAVEVRAALARLDQEA</sequence>
<dbReference type="RefSeq" id="WP_197642115.1">
    <property type="nucleotide sequence ID" value="NZ_JAEACP010000003.1"/>
</dbReference>